<dbReference type="InterPro" id="IPR042171">
    <property type="entry name" value="Acyl-CoA_hotdog"/>
</dbReference>
<dbReference type="InterPro" id="IPR003703">
    <property type="entry name" value="Acyl_CoA_thio"/>
</dbReference>
<accession>A0ABP7SVQ5</accession>
<sequence length="300" mass="33112">MNFFYSKSAVLMVDSTLFNTPEILDLLNLTPAGVDRYIGQSHFMGSPRVFGGQVLGQALHAAAQTVPLRRPHSLHSLFILPGNYRLPIEFEVERVRDGGSFSTRRVVAFQEGKRIFVMSASFQDEEDGLSHQKPMPSAPEPDALESGIARWRERAAANGLPFVPVPVDFRTTGDGDIYKTSTADSGKQLWVRAPIALPNDPLVHEALFAYVSDYSLLLTALQPHGITLGDPRLQIASLDHTIWFHRPFRMDQWLLICMDSPNASGGRGLTFAHVYDQQGALVVTVAQEGLIRMRGNSVAA</sequence>
<feature type="domain" description="Acyl-CoA thioesterase-like N-terminal HotDog" evidence="4">
    <location>
        <begin position="44"/>
        <end position="123"/>
    </location>
</feature>
<dbReference type="InterPro" id="IPR029069">
    <property type="entry name" value="HotDog_dom_sf"/>
</dbReference>
<dbReference type="Pfam" id="PF02551">
    <property type="entry name" value="Acyl_CoA_thio"/>
    <property type="match status" value="1"/>
</dbReference>
<organism evidence="5 6">
    <name type="scientific">Actimicrobium antarcticum</name>
    <dbReference type="NCBI Taxonomy" id="1051899"/>
    <lineage>
        <taxon>Bacteria</taxon>
        <taxon>Pseudomonadati</taxon>
        <taxon>Pseudomonadota</taxon>
        <taxon>Betaproteobacteria</taxon>
        <taxon>Burkholderiales</taxon>
        <taxon>Oxalobacteraceae</taxon>
        <taxon>Actimicrobium</taxon>
    </lineage>
</organism>
<evidence type="ECO:0000259" key="4">
    <source>
        <dbReference type="Pfam" id="PF13622"/>
    </source>
</evidence>
<feature type="domain" description="Acyl-CoA thioesterase 2 C-terminal" evidence="3">
    <location>
        <begin position="186"/>
        <end position="290"/>
    </location>
</feature>
<protein>
    <submittedName>
        <fullName evidence="5">Acyl-CoA thioesterase II</fullName>
    </submittedName>
</protein>
<dbReference type="InterPro" id="IPR049449">
    <property type="entry name" value="TesB_ACOT8-like_N"/>
</dbReference>
<dbReference type="InterPro" id="IPR025652">
    <property type="entry name" value="TesB_C"/>
</dbReference>
<dbReference type="Gene3D" id="2.40.160.210">
    <property type="entry name" value="Acyl-CoA thioesterase, double hotdog domain"/>
    <property type="match status" value="1"/>
</dbReference>
<keyword evidence="6" id="KW-1185">Reference proteome</keyword>
<evidence type="ECO:0000256" key="1">
    <source>
        <dbReference type="ARBA" id="ARBA00006538"/>
    </source>
</evidence>
<comment type="similarity">
    <text evidence="1">Belongs to the C/M/P thioester hydrolase family.</text>
</comment>
<evidence type="ECO:0000313" key="6">
    <source>
        <dbReference type="Proteomes" id="UP001501353"/>
    </source>
</evidence>
<dbReference type="EMBL" id="BAAAZE010000005">
    <property type="protein sequence ID" value="GAA4017266.1"/>
    <property type="molecule type" value="Genomic_DNA"/>
</dbReference>
<name>A0ABP7SVQ5_9BURK</name>
<dbReference type="PANTHER" id="PTHR11066">
    <property type="entry name" value="ACYL-COA THIOESTERASE"/>
    <property type="match status" value="1"/>
</dbReference>
<evidence type="ECO:0000259" key="3">
    <source>
        <dbReference type="Pfam" id="PF02551"/>
    </source>
</evidence>
<proteinExistence type="inferred from homology"/>
<dbReference type="Proteomes" id="UP001501353">
    <property type="component" value="Unassembled WGS sequence"/>
</dbReference>
<comment type="caution">
    <text evidence="5">The sequence shown here is derived from an EMBL/GenBank/DDBJ whole genome shotgun (WGS) entry which is preliminary data.</text>
</comment>
<gene>
    <name evidence="5" type="primary">tesB</name>
    <name evidence="5" type="ORF">GCM10022212_10980</name>
</gene>
<evidence type="ECO:0000256" key="2">
    <source>
        <dbReference type="ARBA" id="ARBA00022801"/>
    </source>
</evidence>
<dbReference type="Pfam" id="PF13622">
    <property type="entry name" value="4HBT_3"/>
    <property type="match status" value="1"/>
</dbReference>
<dbReference type="SUPFAM" id="SSF54637">
    <property type="entry name" value="Thioesterase/thiol ester dehydrase-isomerase"/>
    <property type="match status" value="2"/>
</dbReference>
<reference evidence="6" key="1">
    <citation type="journal article" date="2019" name="Int. J. Syst. Evol. Microbiol.">
        <title>The Global Catalogue of Microorganisms (GCM) 10K type strain sequencing project: providing services to taxonomists for standard genome sequencing and annotation.</title>
        <authorList>
            <consortium name="The Broad Institute Genomics Platform"/>
            <consortium name="The Broad Institute Genome Sequencing Center for Infectious Disease"/>
            <person name="Wu L."/>
            <person name="Ma J."/>
        </authorList>
    </citation>
    <scope>NUCLEOTIDE SEQUENCE [LARGE SCALE GENOMIC DNA]</scope>
    <source>
        <strain evidence="6">JCM 16673</strain>
    </source>
</reference>
<dbReference type="CDD" id="cd03445">
    <property type="entry name" value="Thioesterase_II_repeat2"/>
    <property type="match status" value="1"/>
</dbReference>
<dbReference type="PANTHER" id="PTHR11066:SF34">
    <property type="entry name" value="ACYL-COENZYME A THIOESTERASE 8"/>
    <property type="match status" value="1"/>
</dbReference>
<keyword evidence="2" id="KW-0378">Hydrolase</keyword>
<evidence type="ECO:0000313" key="5">
    <source>
        <dbReference type="EMBL" id="GAA4017266.1"/>
    </source>
</evidence>
<dbReference type="CDD" id="cd03444">
    <property type="entry name" value="Thioesterase_II_repeat1"/>
    <property type="match status" value="1"/>
</dbReference>